<organism evidence="1 2">
    <name type="scientific">Arachis hypogaea</name>
    <name type="common">Peanut</name>
    <dbReference type="NCBI Taxonomy" id="3818"/>
    <lineage>
        <taxon>Eukaryota</taxon>
        <taxon>Viridiplantae</taxon>
        <taxon>Streptophyta</taxon>
        <taxon>Embryophyta</taxon>
        <taxon>Tracheophyta</taxon>
        <taxon>Spermatophyta</taxon>
        <taxon>Magnoliopsida</taxon>
        <taxon>eudicotyledons</taxon>
        <taxon>Gunneridae</taxon>
        <taxon>Pentapetalae</taxon>
        <taxon>rosids</taxon>
        <taxon>fabids</taxon>
        <taxon>Fabales</taxon>
        <taxon>Fabaceae</taxon>
        <taxon>Papilionoideae</taxon>
        <taxon>50 kb inversion clade</taxon>
        <taxon>dalbergioids sensu lato</taxon>
        <taxon>Dalbergieae</taxon>
        <taxon>Pterocarpus clade</taxon>
        <taxon>Arachis</taxon>
    </lineage>
</organism>
<protein>
    <submittedName>
        <fullName evidence="1">Uncharacterized protein</fullName>
    </submittedName>
</protein>
<proteinExistence type="predicted"/>
<accession>A0A445EVN2</accession>
<reference evidence="1 2" key="1">
    <citation type="submission" date="2019-01" db="EMBL/GenBank/DDBJ databases">
        <title>Sequencing of cultivated peanut Arachis hypogaea provides insights into genome evolution and oil improvement.</title>
        <authorList>
            <person name="Chen X."/>
        </authorList>
    </citation>
    <scope>NUCLEOTIDE SEQUENCE [LARGE SCALE GENOMIC DNA]</scope>
    <source>
        <strain evidence="2">cv. Fuhuasheng</strain>
        <tissue evidence="1">Leaves</tissue>
    </source>
</reference>
<keyword evidence="2" id="KW-1185">Reference proteome</keyword>
<evidence type="ECO:0000313" key="2">
    <source>
        <dbReference type="Proteomes" id="UP000289738"/>
    </source>
</evidence>
<dbReference type="AlphaFoldDB" id="A0A445EVN2"/>
<dbReference type="EMBL" id="SDMP01000001">
    <property type="protein sequence ID" value="RYR79472.1"/>
    <property type="molecule type" value="Genomic_DNA"/>
</dbReference>
<evidence type="ECO:0000313" key="1">
    <source>
        <dbReference type="EMBL" id="RYR79472.1"/>
    </source>
</evidence>
<name>A0A445EVN2_ARAHY</name>
<dbReference type="Proteomes" id="UP000289738">
    <property type="component" value="Chromosome A01"/>
</dbReference>
<gene>
    <name evidence="1" type="ORF">Ahy_A01g004285</name>
</gene>
<comment type="caution">
    <text evidence="1">The sequence shown here is derived from an EMBL/GenBank/DDBJ whole genome shotgun (WGS) entry which is preliminary data.</text>
</comment>
<sequence length="52" mass="5858">MSLWSAHLLRGGILRIRSSSSHSTSHASMRGLSCYQLIRVRILYACTHVRTS</sequence>